<feature type="signal peptide" evidence="1">
    <location>
        <begin position="1"/>
        <end position="20"/>
    </location>
</feature>
<evidence type="ECO:0000313" key="4">
    <source>
        <dbReference type="Proteomes" id="UP000006038"/>
    </source>
</evidence>
<accession>J3KWY8</accession>
<sequence length="127" mass="13991">MAPSVLVLFGALLVAGRLSAGGGFSVEFVHRDSPGSPFRDPALTHCPRPRARRRAAEGTLCLAMVATTEQQPVSILGNLAQQDLHVGYDLDAGTLYEIRLKEKDLMNSYRKCQIYDGRKNITIEFDK</sequence>
<organism evidence="3">
    <name type="scientific">Oryza brachyantha</name>
    <name type="common">malo sina</name>
    <dbReference type="NCBI Taxonomy" id="4533"/>
    <lineage>
        <taxon>Eukaryota</taxon>
        <taxon>Viridiplantae</taxon>
        <taxon>Streptophyta</taxon>
        <taxon>Embryophyta</taxon>
        <taxon>Tracheophyta</taxon>
        <taxon>Spermatophyta</taxon>
        <taxon>Magnoliopsida</taxon>
        <taxon>Liliopsida</taxon>
        <taxon>Poales</taxon>
        <taxon>Poaceae</taxon>
        <taxon>BOP clade</taxon>
        <taxon>Oryzoideae</taxon>
        <taxon>Oryzeae</taxon>
        <taxon>Oryzinae</taxon>
        <taxon>Oryza</taxon>
    </lineage>
</organism>
<reference evidence="3" key="1">
    <citation type="journal article" date="2013" name="Nat. Commun.">
        <title>Whole-genome sequencing of Oryza brachyantha reveals mechanisms underlying Oryza genome evolution.</title>
        <authorList>
            <person name="Chen J."/>
            <person name="Huang Q."/>
            <person name="Gao D."/>
            <person name="Wang J."/>
            <person name="Lang Y."/>
            <person name="Liu T."/>
            <person name="Li B."/>
            <person name="Bai Z."/>
            <person name="Luis Goicoechea J."/>
            <person name="Liang C."/>
            <person name="Chen C."/>
            <person name="Zhang W."/>
            <person name="Sun S."/>
            <person name="Liao Y."/>
            <person name="Zhang X."/>
            <person name="Yang L."/>
            <person name="Song C."/>
            <person name="Wang M."/>
            <person name="Shi J."/>
            <person name="Liu G."/>
            <person name="Liu J."/>
            <person name="Zhou H."/>
            <person name="Zhou W."/>
            <person name="Yu Q."/>
            <person name="An N."/>
            <person name="Chen Y."/>
            <person name="Cai Q."/>
            <person name="Wang B."/>
            <person name="Liu B."/>
            <person name="Min J."/>
            <person name="Huang Y."/>
            <person name="Wu H."/>
            <person name="Li Z."/>
            <person name="Zhang Y."/>
            <person name="Yin Y."/>
            <person name="Song W."/>
            <person name="Jiang J."/>
            <person name="Jackson S.A."/>
            <person name="Wing R.A."/>
            <person name="Wang J."/>
            <person name="Chen M."/>
        </authorList>
    </citation>
    <scope>NUCLEOTIDE SEQUENCE [LARGE SCALE GENOMIC DNA]</scope>
    <source>
        <strain evidence="3">cv. IRGC 101232</strain>
    </source>
</reference>
<dbReference type="EnsemblPlants" id="OB01G14940.1">
    <property type="protein sequence ID" value="OB01G14940.1"/>
    <property type="gene ID" value="OB01G14940"/>
</dbReference>
<dbReference type="Proteomes" id="UP000006038">
    <property type="component" value="Chromosome 1"/>
</dbReference>
<feature type="chain" id="PRO_5003772849" description="Xylanase inhibitor C-terminal domain-containing protein" evidence="1">
    <location>
        <begin position="21"/>
        <end position="127"/>
    </location>
</feature>
<evidence type="ECO:0000256" key="1">
    <source>
        <dbReference type="SAM" id="SignalP"/>
    </source>
</evidence>
<dbReference type="Gene3D" id="2.40.70.10">
    <property type="entry name" value="Acid Proteases"/>
    <property type="match status" value="1"/>
</dbReference>
<name>J3KWY8_ORYBR</name>
<dbReference type="SUPFAM" id="SSF50630">
    <property type="entry name" value="Acid proteases"/>
    <property type="match status" value="1"/>
</dbReference>
<keyword evidence="1" id="KW-0732">Signal</keyword>
<proteinExistence type="predicted"/>
<dbReference type="InterPro" id="IPR032799">
    <property type="entry name" value="TAXi_C"/>
</dbReference>
<dbReference type="HOGENOM" id="CLU_1973916_0_0_1"/>
<dbReference type="InterPro" id="IPR021109">
    <property type="entry name" value="Peptidase_aspartic_dom_sf"/>
</dbReference>
<dbReference type="Gramene" id="OB01G14940.1">
    <property type="protein sequence ID" value="OB01G14940.1"/>
    <property type="gene ID" value="OB01G14940"/>
</dbReference>
<protein>
    <recommendedName>
        <fullName evidence="2">Xylanase inhibitor C-terminal domain-containing protein</fullName>
    </recommendedName>
</protein>
<reference evidence="3" key="2">
    <citation type="submission" date="2013-04" db="UniProtKB">
        <authorList>
            <consortium name="EnsemblPlants"/>
        </authorList>
    </citation>
    <scope>IDENTIFICATION</scope>
</reference>
<dbReference type="Pfam" id="PF14541">
    <property type="entry name" value="TAXi_C"/>
    <property type="match status" value="1"/>
</dbReference>
<evidence type="ECO:0000259" key="2">
    <source>
        <dbReference type="Pfam" id="PF14541"/>
    </source>
</evidence>
<dbReference type="AlphaFoldDB" id="J3KWY8"/>
<keyword evidence="4" id="KW-1185">Reference proteome</keyword>
<evidence type="ECO:0000313" key="3">
    <source>
        <dbReference type="EnsemblPlants" id="OB01G14940.1"/>
    </source>
</evidence>
<feature type="domain" description="Xylanase inhibitor C-terminal" evidence="2">
    <location>
        <begin position="54"/>
        <end position="95"/>
    </location>
</feature>